<name>A0A381PSC6_9ZZZZ</name>
<comment type="similarity">
    <text evidence="2">Belongs to the GcvP family.</text>
</comment>
<evidence type="ECO:0000259" key="7">
    <source>
        <dbReference type="Pfam" id="PF02347"/>
    </source>
</evidence>
<dbReference type="GO" id="GO:0004375">
    <property type="term" value="F:glycine dehydrogenase (decarboxylating) activity"/>
    <property type="evidence" value="ECO:0007669"/>
    <property type="project" value="UniProtKB-EC"/>
</dbReference>
<proteinExistence type="inferred from homology"/>
<dbReference type="InterPro" id="IPR015421">
    <property type="entry name" value="PyrdxlP-dep_Trfase_major"/>
</dbReference>
<dbReference type="FunFam" id="3.90.1150.10:FF:000007">
    <property type="entry name" value="Glycine dehydrogenase (decarboxylating), mitochondrial"/>
    <property type="match status" value="1"/>
</dbReference>
<dbReference type="CDD" id="cd00613">
    <property type="entry name" value="GDC-P"/>
    <property type="match status" value="2"/>
</dbReference>
<dbReference type="InterPro" id="IPR020581">
    <property type="entry name" value="GDC_P"/>
</dbReference>
<dbReference type="InterPro" id="IPR049316">
    <property type="entry name" value="GDC-P_C"/>
</dbReference>
<gene>
    <name evidence="9" type="ORF">METZ01_LOCUS22398</name>
</gene>
<evidence type="ECO:0000256" key="3">
    <source>
        <dbReference type="ARBA" id="ARBA00012134"/>
    </source>
</evidence>
<feature type="domain" description="Glycine cleavage system P-protein N-terminal" evidence="7">
    <location>
        <begin position="22"/>
        <end position="444"/>
    </location>
</feature>
<evidence type="ECO:0000256" key="5">
    <source>
        <dbReference type="ARBA" id="ARBA00023002"/>
    </source>
</evidence>
<evidence type="ECO:0000256" key="4">
    <source>
        <dbReference type="ARBA" id="ARBA00022898"/>
    </source>
</evidence>
<dbReference type="PANTHER" id="PTHR11773">
    <property type="entry name" value="GLYCINE DEHYDROGENASE, DECARBOXYLATING"/>
    <property type="match status" value="1"/>
</dbReference>
<dbReference type="GO" id="GO:0005829">
    <property type="term" value="C:cytosol"/>
    <property type="evidence" value="ECO:0007669"/>
    <property type="project" value="TreeGrafter"/>
</dbReference>
<dbReference type="NCBIfam" id="NF003346">
    <property type="entry name" value="PRK04366.1"/>
    <property type="match status" value="1"/>
</dbReference>
<feature type="domain" description="Glycine cleavage system P-protein N-terminal" evidence="7">
    <location>
        <begin position="457"/>
        <end position="733"/>
    </location>
</feature>
<comment type="cofactor">
    <cofactor evidence="1">
        <name>pyridoxal 5'-phosphate</name>
        <dbReference type="ChEBI" id="CHEBI:597326"/>
    </cofactor>
</comment>
<dbReference type="EC" id="1.4.4.2" evidence="3"/>
<keyword evidence="5" id="KW-0560">Oxidoreductase</keyword>
<evidence type="ECO:0000256" key="1">
    <source>
        <dbReference type="ARBA" id="ARBA00001933"/>
    </source>
</evidence>
<evidence type="ECO:0000256" key="6">
    <source>
        <dbReference type="ARBA" id="ARBA00049026"/>
    </source>
</evidence>
<organism evidence="9">
    <name type="scientific">marine metagenome</name>
    <dbReference type="NCBI Taxonomy" id="408172"/>
    <lineage>
        <taxon>unclassified sequences</taxon>
        <taxon>metagenomes</taxon>
        <taxon>ecological metagenomes</taxon>
    </lineage>
</organism>
<dbReference type="Pfam" id="PF21478">
    <property type="entry name" value="GcvP2_C"/>
    <property type="match status" value="1"/>
</dbReference>
<evidence type="ECO:0000313" key="9">
    <source>
        <dbReference type="EMBL" id="SUZ69544.1"/>
    </source>
</evidence>
<dbReference type="GO" id="GO:0005960">
    <property type="term" value="C:glycine cleavage complex"/>
    <property type="evidence" value="ECO:0007669"/>
    <property type="project" value="TreeGrafter"/>
</dbReference>
<dbReference type="SUPFAM" id="SSF53383">
    <property type="entry name" value="PLP-dependent transferases"/>
    <property type="match status" value="2"/>
</dbReference>
<dbReference type="GO" id="GO:0016594">
    <property type="term" value="F:glycine binding"/>
    <property type="evidence" value="ECO:0007669"/>
    <property type="project" value="TreeGrafter"/>
</dbReference>
<dbReference type="FunFam" id="3.40.640.10:FF:000005">
    <property type="entry name" value="Glycine dehydrogenase (decarboxylating), mitochondrial"/>
    <property type="match status" value="1"/>
</dbReference>
<dbReference type="NCBIfam" id="TIGR00461">
    <property type="entry name" value="gcvP"/>
    <property type="match status" value="1"/>
</dbReference>
<dbReference type="GO" id="GO:0030170">
    <property type="term" value="F:pyridoxal phosphate binding"/>
    <property type="evidence" value="ECO:0007669"/>
    <property type="project" value="TreeGrafter"/>
</dbReference>
<evidence type="ECO:0000256" key="2">
    <source>
        <dbReference type="ARBA" id="ARBA00010756"/>
    </source>
</evidence>
<dbReference type="Gene3D" id="3.40.640.10">
    <property type="entry name" value="Type I PLP-dependent aspartate aminotransferase-like (Major domain)"/>
    <property type="match status" value="2"/>
</dbReference>
<dbReference type="InterPro" id="IPR015424">
    <property type="entry name" value="PyrdxlP-dep_Trfase"/>
</dbReference>
<dbReference type="FunFam" id="3.40.640.10:FF:000007">
    <property type="entry name" value="glycine dehydrogenase (Decarboxylating), mitochondrial"/>
    <property type="match status" value="1"/>
</dbReference>
<dbReference type="InterPro" id="IPR049315">
    <property type="entry name" value="GDC-P_N"/>
</dbReference>
<dbReference type="PROSITE" id="PS00018">
    <property type="entry name" value="EF_HAND_1"/>
    <property type="match status" value="1"/>
</dbReference>
<dbReference type="InterPro" id="IPR015422">
    <property type="entry name" value="PyrdxlP-dep_Trfase_small"/>
</dbReference>
<reference evidence="9" key="1">
    <citation type="submission" date="2018-05" db="EMBL/GenBank/DDBJ databases">
        <authorList>
            <person name="Lanie J.A."/>
            <person name="Ng W.-L."/>
            <person name="Kazmierczak K.M."/>
            <person name="Andrzejewski T.M."/>
            <person name="Davidsen T.M."/>
            <person name="Wayne K.J."/>
            <person name="Tettelin H."/>
            <person name="Glass J.I."/>
            <person name="Rusch D."/>
            <person name="Podicherti R."/>
            <person name="Tsui H.-C.T."/>
            <person name="Winkler M.E."/>
        </authorList>
    </citation>
    <scope>NUCLEOTIDE SEQUENCE</scope>
</reference>
<sequence>MSESKKNSSQTHSSVLRSFSSRHIGLRDNERDEILNDLGYSTFEAFITDVVPKDILNNSPLKLEEGISEEKALQELKLIASKNTLHHSFIGQGYYNTLTPTVILRNVFENPGWYTSYTPYQPEISQGRLEALINFQTMVSDLTGLDISNASLLDEATAAAEAMTLAKRVSKSKSNSFFVDELCFPQTIKVIQTRAKPLDINIIVGPSTACKKEDYFGAIFQYPNSEGNINSFSEEIKYSKEKNAVVILATDLLALCLLKPPGELEADIAIGSSQRFGVPMGYGGPHAAFMSVKEEFKRFLPGRLVGASVDQKGKVAYRLALQTREQHIRREKATSNICTAQTLLAIMAGFYAVYHGPENLRAIAKEVNDRTVKLAQLLEAKNYSLKSEQFFDTLVIDSGSETDSLLEAASDKGINLRKINADLIGISLDESVDDEVFKNILSIFSIKSPEKNKAVMASIPEDLFRTSNYLQHPVFNKYHSETEMLRYIKKLYEKDIALDRAMIPLGSCTMKLNATSEMLPVSWPEFSSIHPFAPESQVLGYKKLIKELEQQLATITGYSEISLQPNAGSQGEYAGLLAIAAFHVSKGDKARNICLIPMSAHGTNPASAQMVGMKVVAIDCDKEGNIDLNDLEKKANECSDNLSSIMITYPSTHGVFETNVREVCNIVHKHGGQVYIDGANLNAMVGLCYLGEFGGDVSHLNLHKTFCIPHGGGGPGVGPIGVADHLKDFLPGNHMEESSVGPVSATEWGSASILPISWMYIKMMGASGLKKATESAILNANYIAHRLKGHYEVLYKGENGLVAHECIIDLRNLKESVDIDVEDIAKRLIDYGFHAPTMSWPVAGTLMIEPTESESKAELDRFCEAMIGIRKEIKRIETGDLDKEDNMLKNAPHSAEHVSDDNWNHSYSRSEAAYPVESLRADKYWCPVSRVDNVYGDRNLVCSCPSMEELY</sequence>
<dbReference type="Pfam" id="PF02347">
    <property type="entry name" value="GDC-P"/>
    <property type="match status" value="2"/>
</dbReference>
<dbReference type="HAMAP" id="MF_00711">
    <property type="entry name" value="GcvP"/>
    <property type="match status" value="1"/>
</dbReference>
<comment type="catalytic activity">
    <reaction evidence="6">
        <text>N(6)-[(R)-lipoyl]-L-lysyl-[glycine-cleavage complex H protein] + glycine + H(+) = N(6)-[(R)-S(8)-aminomethyldihydrolipoyl]-L-lysyl-[glycine-cleavage complex H protein] + CO2</text>
        <dbReference type="Rhea" id="RHEA:24304"/>
        <dbReference type="Rhea" id="RHEA-COMP:10494"/>
        <dbReference type="Rhea" id="RHEA-COMP:10495"/>
        <dbReference type="ChEBI" id="CHEBI:15378"/>
        <dbReference type="ChEBI" id="CHEBI:16526"/>
        <dbReference type="ChEBI" id="CHEBI:57305"/>
        <dbReference type="ChEBI" id="CHEBI:83099"/>
        <dbReference type="ChEBI" id="CHEBI:83143"/>
        <dbReference type="EC" id="1.4.4.2"/>
    </reaction>
</comment>
<dbReference type="InterPro" id="IPR003437">
    <property type="entry name" value="GcvP"/>
</dbReference>
<accession>A0A381PSC6</accession>
<protein>
    <recommendedName>
        <fullName evidence="3">glycine dehydrogenase (aminomethyl-transferring)</fullName>
        <ecNumber evidence="3">1.4.4.2</ecNumber>
    </recommendedName>
</protein>
<dbReference type="GO" id="GO:0019464">
    <property type="term" value="P:glycine decarboxylation via glycine cleavage system"/>
    <property type="evidence" value="ECO:0007669"/>
    <property type="project" value="TreeGrafter"/>
</dbReference>
<dbReference type="Gene3D" id="3.90.1150.10">
    <property type="entry name" value="Aspartate Aminotransferase, domain 1"/>
    <property type="match status" value="2"/>
</dbReference>
<dbReference type="PANTHER" id="PTHR11773:SF1">
    <property type="entry name" value="GLYCINE DEHYDROGENASE (DECARBOXYLATING), MITOCHONDRIAL"/>
    <property type="match status" value="1"/>
</dbReference>
<keyword evidence="4" id="KW-0663">Pyridoxal phosphate</keyword>
<dbReference type="AlphaFoldDB" id="A0A381PSC6"/>
<dbReference type="EMBL" id="UINC01001064">
    <property type="protein sequence ID" value="SUZ69544.1"/>
    <property type="molecule type" value="Genomic_DNA"/>
</dbReference>
<feature type="domain" description="Glycine dehydrogenase C-terminal" evidence="8">
    <location>
        <begin position="772"/>
        <end position="893"/>
    </location>
</feature>
<evidence type="ECO:0000259" key="8">
    <source>
        <dbReference type="Pfam" id="PF21478"/>
    </source>
</evidence>
<dbReference type="InterPro" id="IPR018247">
    <property type="entry name" value="EF_Hand_1_Ca_BS"/>
</dbReference>